<accession>A0ABR2EHL5</accession>
<protein>
    <submittedName>
        <fullName evidence="1">Uncharacterized protein</fullName>
    </submittedName>
</protein>
<dbReference type="EMBL" id="JBBPBM010000015">
    <property type="protein sequence ID" value="KAK8559331.1"/>
    <property type="molecule type" value="Genomic_DNA"/>
</dbReference>
<evidence type="ECO:0000313" key="2">
    <source>
        <dbReference type="Proteomes" id="UP001472677"/>
    </source>
</evidence>
<sequence length="117" mass="12880">MRPQVSLSSYSIYECIPLNPYSSSTLCGTGNWQLATGKATCPPITMHSSLKTASYSDPPPSDHKEHQCLHWNQEMMVLLANMQMNINKLLSSIGSMVDPTVAELMLALPPLTSLHTF</sequence>
<proteinExistence type="predicted"/>
<keyword evidence="2" id="KW-1185">Reference proteome</keyword>
<evidence type="ECO:0000313" key="1">
    <source>
        <dbReference type="EMBL" id="KAK8559331.1"/>
    </source>
</evidence>
<gene>
    <name evidence="1" type="ORF">V6N12_042610</name>
</gene>
<comment type="caution">
    <text evidence="1">The sequence shown here is derived from an EMBL/GenBank/DDBJ whole genome shotgun (WGS) entry which is preliminary data.</text>
</comment>
<name>A0ABR2EHL5_9ROSI</name>
<organism evidence="1 2">
    <name type="scientific">Hibiscus sabdariffa</name>
    <name type="common">roselle</name>
    <dbReference type="NCBI Taxonomy" id="183260"/>
    <lineage>
        <taxon>Eukaryota</taxon>
        <taxon>Viridiplantae</taxon>
        <taxon>Streptophyta</taxon>
        <taxon>Embryophyta</taxon>
        <taxon>Tracheophyta</taxon>
        <taxon>Spermatophyta</taxon>
        <taxon>Magnoliopsida</taxon>
        <taxon>eudicotyledons</taxon>
        <taxon>Gunneridae</taxon>
        <taxon>Pentapetalae</taxon>
        <taxon>rosids</taxon>
        <taxon>malvids</taxon>
        <taxon>Malvales</taxon>
        <taxon>Malvaceae</taxon>
        <taxon>Malvoideae</taxon>
        <taxon>Hibiscus</taxon>
    </lineage>
</organism>
<reference evidence="1 2" key="1">
    <citation type="journal article" date="2024" name="G3 (Bethesda)">
        <title>Genome assembly of Hibiscus sabdariffa L. provides insights into metabolisms of medicinal natural products.</title>
        <authorList>
            <person name="Kim T."/>
        </authorList>
    </citation>
    <scope>NUCLEOTIDE SEQUENCE [LARGE SCALE GENOMIC DNA]</scope>
    <source>
        <strain evidence="1">TK-2024</strain>
        <tissue evidence="1">Old leaves</tissue>
    </source>
</reference>
<dbReference type="Proteomes" id="UP001472677">
    <property type="component" value="Unassembled WGS sequence"/>
</dbReference>